<protein>
    <recommendedName>
        <fullName evidence="11">Isopentenyl-diphosphate delta-isomerase</fullName>
        <shortName evidence="11">IPP isomerase</shortName>
        <ecNumber evidence="11">5.3.3.2</ecNumber>
    </recommendedName>
    <alternativeName>
        <fullName evidence="11">Isopentenyl diphosphate:dimethylallyl diphosphate isomerase</fullName>
    </alternativeName>
    <alternativeName>
        <fullName evidence="11">Isopentenyl pyrophosphate isomerase</fullName>
    </alternativeName>
    <alternativeName>
        <fullName evidence="11">Type 2 isopentenyl diphosphate isomerase</fullName>
        <shortName evidence="11">IDI-2</shortName>
    </alternativeName>
</protein>
<evidence type="ECO:0000256" key="5">
    <source>
        <dbReference type="ARBA" id="ARBA00022723"/>
    </source>
</evidence>
<sequence>MSRTKRKLDHINHALSSKIVNTNGLEDITFVHQSFPETSLNSISIESEYNILKLGAPLFINAMTGGGGKATEGINAQLAEIANSLHIPIAVGSQMAALKDNSQRASYEIVRKNNPRGLVFANVGSEATIDEALACVEMLEADALQIHMNTIQELVMPEGDRDFKGALSHIGKIVEKLHIPVIVKEVGFGMSRETAEKLLENGVECLDTGGKGGTNFSLIENARREKQLPFFDEWGISTAASLVEVKAAGVPHIAASGGIKTSEDIAKAIALGGDMCGMAGQVLKWLQQSGQQAAHENLENVLSELKIIMTALGAKNISELQRVPLIISGDTYHWLQERGNSTKHFAGRTIK</sequence>
<reference evidence="14" key="1">
    <citation type="submission" date="2016-10" db="EMBL/GenBank/DDBJ databases">
        <authorList>
            <person name="Varghese N."/>
            <person name="Submissions S."/>
        </authorList>
    </citation>
    <scope>NUCLEOTIDE SEQUENCE [LARGE SCALE GENOMIC DNA]</scope>
    <source>
        <strain evidence="14">CGMCC 1.10369</strain>
    </source>
</reference>
<dbReference type="STRING" id="745820.SAMN04488053_101648"/>
<dbReference type="GO" id="GO:0005737">
    <property type="term" value="C:cytoplasm"/>
    <property type="evidence" value="ECO:0007669"/>
    <property type="project" value="UniProtKB-SubCell"/>
</dbReference>
<dbReference type="InterPro" id="IPR013785">
    <property type="entry name" value="Aldolase_TIM"/>
</dbReference>
<dbReference type="CDD" id="cd02811">
    <property type="entry name" value="IDI-2_FMN"/>
    <property type="match status" value="1"/>
</dbReference>
<dbReference type="InterPro" id="IPR011179">
    <property type="entry name" value="IPdP_isomerase"/>
</dbReference>
<evidence type="ECO:0000256" key="6">
    <source>
        <dbReference type="ARBA" id="ARBA00022842"/>
    </source>
</evidence>
<dbReference type="SUPFAM" id="SSF51395">
    <property type="entry name" value="FMN-linked oxidoreductases"/>
    <property type="match status" value="1"/>
</dbReference>
<comment type="catalytic activity">
    <reaction evidence="11">
        <text>isopentenyl diphosphate = dimethylallyl diphosphate</text>
        <dbReference type="Rhea" id="RHEA:23284"/>
        <dbReference type="ChEBI" id="CHEBI:57623"/>
        <dbReference type="ChEBI" id="CHEBI:128769"/>
        <dbReference type="EC" id="5.3.3.2"/>
    </reaction>
</comment>
<proteinExistence type="inferred from homology"/>
<keyword evidence="8 11" id="KW-0414">Isoprene biosynthesis</keyword>
<keyword evidence="7 11" id="KW-0521">NADP</keyword>
<keyword evidence="3 11" id="KW-0285">Flavoprotein</keyword>
<dbReference type="Gene3D" id="3.20.20.70">
    <property type="entry name" value="Aldolase class I"/>
    <property type="match status" value="1"/>
</dbReference>
<comment type="subunit">
    <text evidence="10 11">Homooctamer. Dimer of tetramers.</text>
</comment>
<evidence type="ECO:0000256" key="3">
    <source>
        <dbReference type="ARBA" id="ARBA00022630"/>
    </source>
</evidence>
<comment type="function">
    <text evidence="11">Involved in the biosynthesis of isoprenoids. Catalyzes the 1,3-allylic rearrangement of the homoallylic substrate isopentenyl (IPP) to its allylic isomer, dimethylallyl diphosphate (DMAPP).</text>
</comment>
<comment type="similarity">
    <text evidence="11">Belongs to the IPP isomerase type 2 family.</text>
</comment>
<evidence type="ECO:0000256" key="9">
    <source>
        <dbReference type="ARBA" id="ARBA00023235"/>
    </source>
</evidence>
<comment type="caution">
    <text evidence="11">Lacks conserved residue(s) required for the propagation of feature annotation.</text>
</comment>
<dbReference type="Pfam" id="PF01070">
    <property type="entry name" value="FMN_dh"/>
    <property type="match status" value="1"/>
</dbReference>
<dbReference type="GO" id="GO:0016491">
    <property type="term" value="F:oxidoreductase activity"/>
    <property type="evidence" value="ECO:0007669"/>
    <property type="project" value="InterPro"/>
</dbReference>
<dbReference type="InterPro" id="IPR000262">
    <property type="entry name" value="FMN-dep_DH"/>
</dbReference>
<dbReference type="GO" id="GO:0008299">
    <property type="term" value="P:isoprenoid biosynthetic process"/>
    <property type="evidence" value="ECO:0007669"/>
    <property type="project" value="UniProtKB-UniRule"/>
</dbReference>
<dbReference type="HAMAP" id="MF_00354">
    <property type="entry name" value="Idi_2"/>
    <property type="match status" value="1"/>
</dbReference>
<feature type="binding site" evidence="11">
    <location>
        <position position="214"/>
    </location>
    <ligand>
        <name>FMN</name>
        <dbReference type="ChEBI" id="CHEBI:58210"/>
    </ligand>
</feature>
<organism evidence="13 14">
    <name type="scientific">Alkalicoccus daliensis</name>
    <dbReference type="NCBI Taxonomy" id="745820"/>
    <lineage>
        <taxon>Bacteria</taxon>
        <taxon>Bacillati</taxon>
        <taxon>Bacillota</taxon>
        <taxon>Bacilli</taxon>
        <taxon>Bacillales</taxon>
        <taxon>Bacillaceae</taxon>
        <taxon>Alkalicoccus</taxon>
    </lineage>
</organism>
<dbReference type="RefSeq" id="WP_090840509.1">
    <property type="nucleotide sequence ID" value="NZ_FNIL01000001.1"/>
</dbReference>
<feature type="binding site" evidence="11">
    <location>
        <begin position="279"/>
        <end position="280"/>
    </location>
    <ligand>
        <name>FMN</name>
        <dbReference type="ChEBI" id="CHEBI:58210"/>
    </ligand>
</feature>
<dbReference type="GO" id="GO:0010181">
    <property type="term" value="F:FMN binding"/>
    <property type="evidence" value="ECO:0007669"/>
    <property type="project" value="UniProtKB-UniRule"/>
</dbReference>
<comment type="subcellular location">
    <subcellularLocation>
        <location evidence="11">Cytoplasm</location>
    </subcellularLocation>
</comment>
<evidence type="ECO:0000256" key="2">
    <source>
        <dbReference type="ARBA" id="ARBA00022490"/>
    </source>
</evidence>
<evidence type="ECO:0000313" key="14">
    <source>
        <dbReference type="Proteomes" id="UP000198778"/>
    </source>
</evidence>
<feature type="binding site" evidence="11">
    <location>
        <position position="152"/>
    </location>
    <ligand>
        <name>substrate</name>
    </ligand>
</feature>
<dbReference type="AlphaFoldDB" id="A0A1H0AWE0"/>
<comment type="cofactor">
    <cofactor evidence="1 11">
        <name>FMN</name>
        <dbReference type="ChEBI" id="CHEBI:58210"/>
    </cofactor>
</comment>
<dbReference type="EMBL" id="FNIL01000001">
    <property type="protein sequence ID" value="SDN37768.1"/>
    <property type="molecule type" value="Genomic_DNA"/>
</dbReference>
<evidence type="ECO:0000256" key="1">
    <source>
        <dbReference type="ARBA" id="ARBA00001917"/>
    </source>
</evidence>
<accession>A0A1H0AWE0</accession>
<evidence type="ECO:0000256" key="4">
    <source>
        <dbReference type="ARBA" id="ARBA00022643"/>
    </source>
</evidence>
<dbReference type="EC" id="5.3.3.2" evidence="11"/>
<dbReference type="GO" id="GO:0070402">
    <property type="term" value="F:NADPH binding"/>
    <property type="evidence" value="ECO:0007669"/>
    <property type="project" value="UniProtKB-UniRule"/>
</dbReference>
<comment type="cofactor">
    <cofactor evidence="11">
        <name>Mg(2+)</name>
        <dbReference type="ChEBI" id="CHEBI:18420"/>
    </cofactor>
</comment>
<keyword evidence="14" id="KW-1185">Reference proteome</keyword>
<comment type="cofactor">
    <cofactor evidence="11">
        <name>NADPH</name>
        <dbReference type="ChEBI" id="CHEBI:57783"/>
    </cofactor>
</comment>
<feature type="binding site" evidence="11">
    <location>
        <begin position="62"/>
        <end position="64"/>
    </location>
    <ligand>
        <name>FMN</name>
        <dbReference type="ChEBI" id="CHEBI:58210"/>
    </ligand>
</feature>
<dbReference type="OrthoDB" id="9795032at2"/>
<dbReference type="Proteomes" id="UP000198778">
    <property type="component" value="Unassembled WGS sequence"/>
</dbReference>
<dbReference type="GO" id="GO:0000287">
    <property type="term" value="F:magnesium ion binding"/>
    <property type="evidence" value="ECO:0007669"/>
    <property type="project" value="UniProtKB-UniRule"/>
</dbReference>
<dbReference type="PIRSF" id="PIRSF003314">
    <property type="entry name" value="IPP_isomerase"/>
    <property type="match status" value="1"/>
</dbReference>
<feature type="binding site" evidence="11">
    <location>
        <position position="184"/>
    </location>
    <ligand>
        <name>FMN</name>
        <dbReference type="ChEBI" id="CHEBI:58210"/>
    </ligand>
</feature>
<evidence type="ECO:0000256" key="7">
    <source>
        <dbReference type="ARBA" id="ARBA00022857"/>
    </source>
</evidence>
<evidence type="ECO:0000313" key="13">
    <source>
        <dbReference type="EMBL" id="SDN37768.1"/>
    </source>
</evidence>
<dbReference type="NCBIfam" id="TIGR02151">
    <property type="entry name" value="IPP_isom_2"/>
    <property type="match status" value="1"/>
</dbReference>
<feature type="binding site" evidence="11">
    <location>
        <position position="153"/>
    </location>
    <ligand>
        <name>Mg(2+)</name>
        <dbReference type="ChEBI" id="CHEBI:18420"/>
    </ligand>
</feature>
<feature type="domain" description="FMN-dependent dehydrogenase" evidence="12">
    <location>
        <begin position="166"/>
        <end position="322"/>
    </location>
</feature>
<evidence type="ECO:0000256" key="8">
    <source>
        <dbReference type="ARBA" id="ARBA00023229"/>
    </source>
</evidence>
<dbReference type="PANTHER" id="PTHR43665">
    <property type="entry name" value="ISOPENTENYL-DIPHOSPHATE DELTA-ISOMERASE"/>
    <property type="match status" value="1"/>
</dbReference>
<keyword evidence="2 11" id="KW-0963">Cytoplasm</keyword>
<feature type="binding site" evidence="11">
    <location>
        <begin position="6"/>
        <end position="7"/>
    </location>
    <ligand>
        <name>substrate</name>
    </ligand>
</feature>
<keyword evidence="6 11" id="KW-0460">Magnesium</keyword>
<evidence type="ECO:0000256" key="10">
    <source>
        <dbReference type="ARBA" id="ARBA00025810"/>
    </source>
</evidence>
<feature type="binding site" evidence="11">
    <location>
        <begin position="258"/>
        <end position="260"/>
    </location>
    <ligand>
        <name>FMN</name>
        <dbReference type="ChEBI" id="CHEBI:58210"/>
    </ligand>
</feature>
<gene>
    <name evidence="11" type="primary">fni</name>
    <name evidence="13" type="ORF">SAMN04488053_101648</name>
</gene>
<name>A0A1H0AWE0_9BACI</name>
<evidence type="ECO:0000259" key="12">
    <source>
        <dbReference type="Pfam" id="PF01070"/>
    </source>
</evidence>
<dbReference type="GO" id="GO:0004452">
    <property type="term" value="F:isopentenyl-diphosphate delta-isomerase activity"/>
    <property type="evidence" value="ECO:0007669"/>
    <property type="project" value="UniProtKB-UniRule"/>
</dbReference>
<keyword evidence="9 11" id="KW-0413">Isomerase</keyword>
<evidence type="ECO:0000256" key="11">
    <source>
        <dbReference type="HAMAP-Rule" id="MF_00354"/>
    </source>
</evidence>
<keyword evidence="4 11" id="KW-0288">FMN</keyword>
<feature type="binding site" evidence="11">
    <location>
        <position position="93"/>
    </location>
    <ligand>
        <name>FMN</name>
        <dbReference type="ChEBI" id="CHEBI:58210"/>
    </ligand>
</feature>
<dbReference type="PANTHER" id="PTHR43665:SF1">
    <property type="entry name" value="ISOPENTENYL-DIPHOSPHATE DELTA-ISOMERASE"/>
    <property type="match status" value="1"/>
</dbReference>
<keyword evidence="5 11" id="KW-0479">Metal-binding</keyword>
<feature type="binding site" evidence="11">
    <location>
        <position position="122"/>
    </location>
    <ligand>
        <name>FMN</name>
        <dbReference type="ChEBI" id="CHEBI:58210"/>
    </ligand>
</feature>